<dbReference type="GO" id="GO:0006357">
    <property type="term" value="P:regulation of transcription by RNA polymerase II"/>
    <property type="evidence" value="ECO:0007669"/>
    <property type="project" value="TreeGrafter"/>
</dbReference>
<dbReference type="Proteomes" id="UP001153076">
    <property type="component" value="Unassembled WGS sequence"/>
</dbReference>
<dbReference type="OrthoDB" id="60033at2759"/>
<proteinExistence type="predicted"/>
<accession>A0A9Q1QCV2</accession>
<sequence length="172" mass="20103">MKVGFRKVATSRWEFSNDKFQRGKRDLLSHIRRRKAWSNRPQPPLPPPHQNQSNNQDEDQRSTSTSSSSSSDNQQQRQLTMINILVDENKRLKRENGVLSSELTSMKRKCQDLLELVSAYVGREQGEREEKRLKLFGVRLEVKEGGGERKKREKEEEEVYETARLLLSQSCK</sequence>
<dbReference type="PANTHER" id="PTHR10015">
    <property type="entry name" value="HEAT SHOCK TRANSCRIPTION FACTOR"/>
    <property type="match status" value="1"/>
</dbReference>
<comment type="caution">
    <text evidence="2">The sequence shown here is derived from an EMBL/GenBank/DDBJ whole genome shotgun (WGS) entry which is preliminary data.</text>
</comment>
<feature type="region of interest" description="Disordered" evidence="1">
    <location>
        <begin position="24"/>
        <end position="79"/>
    </location>
</feature>
<dbReference type="PANTHER" id="PTHR10015:SF285">
    <property type="entry name" value="HEAT STRESS TRANSCRIPTION FACTOR B-3"/>
    <property type="match status" value="1"/>
</dbReference>
<dbReference type="GO" id="GO:0000978">
    <property type="term" value="F:RNA polymerase II cis-regulatory region sequence-specific DNA binding"/>
    <property type="evidence" value="ECO:0007669"/>
    <property type="project" value="TreeGrafter"/>
</dbReference>
<name>A0A9Q1QCV2_9CARY</name>
<evidence type="ECO:0000313" key="2">
    <source>
        <dbReference type="EMBL" id="KAJ8437054.1"/>
    </source>
</evidence>
<dbReference type="EMBL" id="JAKOGI010000319">
    <property type="protein sequence ID" value="KAJ8437054.1"/>
    <property type="molecule type" value="Genomic_DNA"/>
</dbReference>
<gene>
    <name evidence="2" type="ORF">Cgig2_025901</name>
</gene>
<organism evidence="2 3">
    <name type="scientific">Carnegiea gigantea</name>
    <dbReference type="NCBI Taxonomy" id="171969"/>
    <lineage>
        <taxon>Eukaryota</taxon>
        <taxon>Viridiplantae</taxon>
        <taxon>Streptophyta</taxon>
        <taxon>Embryophyta</taxon>
        <taxon>Tracheophyta</taxon>
        <taxon>Spermatophyta</taxon>
        <taxon>Magnoliopsida</taxon>
        <taxon>eudicotyledons</taxon>
        <taxon>Gunneridae</taxon>
        <taxon>Pentapetalae</taxon>
        <taxon>Caryophyllales</taxon>
        <taxon>Cactineae</taxon>
        <taxon>Cactaceae</taxon>
        <taxon>Cactoideae</taxon>
        <taxon>Echinocereeae</taxon>
        <taxon>Carnegiea</taxon>
    </lineage>
</organism>
<dbReference type="GO" id="GO:0003700">
    <property type="term" value="F:DNA-binding transcription factor activity"/>
    <property type="evidence" value="ECO:0007669"/>
    <property type="project" value="TreeGrafter"/>
</dbReference>
<evidence type="ECO:0000256" key="1">
    <source>
        <dbReference type="SAM" id="MobiDB-lite"/>
    </source>
</evidence>
<dbReference type="AlphaFoldDB" id="A0A9Q1QCV2"/>
<keyword evidence="3" id="KW-1185">Reference proteome</keyword>
<feature type="compositionally biased region" description="Low complexity" evidence="1">
    <location>
        <begin position="62"/>
        <end position="71"/>
    </location>
</feature>
<dbReference type="GO" id="GO:0005634">
    <property type="term" value="C:nucleus"/>
    <property type="evidence" value="ECO:0007669"/>
    <property type="project" value="TreeGrafter"/>
</dbReference>
<evidence type="ECO:0000313" key="3">
    <source>
        <dbReference type="Proteomes" id="UP001153076"/>
    </source>
</evidence>
<protein>
    <submittedName>
        <fullName evidence="2">Uncharacterized protein</fullName>
    </submittedName>
</protein>
<reference evidence="2" key="1">
    <citation type="submission" date="2022-04" db="EMBL/GenBank/DDBJ databases">
        <title>Carnegiea gigantea Genome sequencing and assembly v2.</title>
        <authorList>
            <person name="Copetti D."/>
            <person name="Sanderson M.J."/>
            <person name="Burquez A."/>
            <person name="Wojciechowski M.F."/>
        </authorList>
    </citation>
    <scope>NUCLEOTIDE SEQUENCE</scope>
    <source>
        <strain evidence="2">SGP5-SGP5p</strain>
        <tissue evidence="2">Aerial part</tissue>
    </source>
</reference>